<dbReference type="EMBL" id="PDNA01000303">
    <property type="protein sequence ID" value="PGG98113.1"/>
    <property type="molecule type" value="Genomic_DNA"/>
</dbReference>
<organism evidence="1 2">
    <name type="scientific">Polytolypa hystricis (strain UAMH7299)</name>
    <dbReference type="NCBI Taxonomy" id="1447883"/>
    <lineage>
        <taxon>Eukaryota</taxon>
        <taxon>Fungi</taxon>
        <taxon>Dikarya</taxon>
        <taxon>Ascomycota</taxon>
        <taxon>Pezizomycotina</taxon>
        <taxon>Eurotiomycetes</taxon>
        <taxon>Eurotiomycetidae</taxon>
        <taxon>Onygenales</taxon>
        <taxon>Onygenales incertae sedis</taxon>
        <taxon>Polytolypa</taxon>
    </lineage>
</organism>
<name>A0A2B7WFD8_POLH7</name>
<evidence type="ECO:0000313" key="2">
    <source>
        <dbReference type="Proteomes" id="UP000224634"/>
    </source>
</evidence>
<protein>
    <submittedName>
        <fullName evidence="1">Uncharacterized protein</fullName>
    </submittedName>
</protein>
<reference evidence="1 2" key="1">
    <citation type="submission" date="2017-10" db="EMBL/GenBank/DDBJ databases">
        <title>Comparative genomics in systemic dimorphic fungi from Ajellomycetaceae.</title>
        <authorList>
            <person name="Munoz J.F."/>
            <person name="Mcewen J.G."/>
            <person name="Clay O.K."/>
            <person name="Cuomo C.A."/>
        </authorList>
    </citation>
    <scope>NUCLEOTIDE SEQUENCE [LARGE SCALE GENOMIC DNA]</scope>
    <source>
        <strain evidence="1 2">UAMH7299</strain>
    </source>
</reference>
<accession>A0A2B7WFD8</accession>
<sequence>MATRQQDAINGSDSTAFFGSVSRFTLTKRNYPNPDKTAVRSSTIPAMLPHLPLRRGTQTVSGFEGP</sequence>
<gene>
    <name evidence="1" type="ORF">AJ80_09585</name>
</gene>
<evidence type="ECO:0000313" key="1">
    <source>
        <dbReference type="EMBL" id="PGG98113.1"/>
    </source>
</evidence>
<dbReference type="Proteomes" id="UP000224634">
    <property type="component" value="Unassembled WGS sequence"/>
</dbReference>
<keyword evidence="2" id="KW-1185">Reference proteome</keyword>
<proteinExistence type="predicted"/>
<comment type="caution">
    <text evidence="1">The sequence shown here is derived from an EMBL/GenBank/DDBJ whole genome shotgun (WGS) entry which is preliminary data.</text>
</comment>
<dbReference type="AlphaFoldDB" id="A0A2B7WFD8"/>